<dbReference type="Pfam" id="PF13472">
    <property type="entry name" value="Lipase_GDSL_2"/>
    <property type="match status" value="1"/>
</dbReference>
<dbReference type="Gene3D" id="3.40.50.1110">
    <property type="entry name" value="SGNH hydrolase"/>
    <property type="match status" value="1"/>
</dbReference>
<reference evidence="2" key="1">
    <citation type="submission" date="2022-07" db="EMBL/GenBank/DDBJ databases">
        <title>Phylogenomic reconstructions and comparative analyses of Kickxellomycotina fungi.</title>
        <authorList>
            <person name="Reynolds N.K."/>
            <person name="Stajich J.E."/>
            <person name="Barry K."/>
            <person name="Grigoriev I.V."/>
            <person name="Crous P."/>
            <person name="Smith M.E."/>
        </authorList>
    </citation>
    <scope>NUCLEOTIDE SEQUENCE</scope>
    <source>
        <strain evidence="2">BCRC 34381</strain>
    </source>
</reference>
<gene>
    <name evidence="2" type="primary">IAH1_5</name>
    <name evidence="2" type="ORF">LPJ61_005908</name>
</gene>
<dbReference type="InterPro" id="IPR045136">
    <property type="entry name" value="Iah1-like"/>
</dbReference>
<evidence type="ECO:0000259" key="1">
    <source>
        <dbReference type="Pfam" id="PF13472"/>
    </source>
</evidence>
<dbReference type="InterPro" id="IPR036514">
    <property type="entry name" value="SGNH_hydro_sf"/>
</dbReference>
<dbReference type="PANTHER" id="PTHR14209">
    <property type="entry name" value="ISOAMYL ACETATE-HYDROLYZING ESTERASE 1"/>
    <property type="match status" value="1"/>
</dbReference>
<accession>A0A9W7Y288</accession>
<dbReference type="Proteomes" id="UP001143981">
    <property type="component" value="Unassembled WGS sequence"/>
</dbReference>
<organism evidence="2 3">
    <name type="scientific">Coemansia biformis</name>
    <dbReference type="NCBI Taxonomy" id="1286918"/>
    <lineage>
        <taxon>Eukaryota</taxon>
        <taxon>Fungi</taxon>
        <taxon>Fungi incertae sedis</taxon>
        <taxon>Zoopagomycota</taxon>
        <taxon>Kickxellomycotina</taxon>
        <taxon>Kickxellomycetes</taxon>
        <taxon>Kickxellales</taxon>
        <taxon>Kickxellaceae</taxon>
        <taxon>Coemansia</taxon>
    </lineage>
</organism>
<evidence type="ECO:0000313" key="3">
    <source>
        <dbReference type="Proteomes" id="UP001143981"/>
    </source>
</evidence>
<dbReference type="PANTHER" id="PTHR14209:SF19">
    <property type="entry name" value="ISOAMYL ACETATE-HYDROLYZING ESTERASE 1 HOMOLOG"/>
    <property type="match status" value="1"/>
</dbReference>
<evidence type="ECO:0000313" key="2">
    <source>
        <dbReference type="EMBL" id="KAJ1722659.1"/>
    </source>
</evidence>
<comment type="caution">
    <text evidence="2">The sequence shown here is derived from an EMBL/GenBank/DDBJ whole genome shotgun (WGS) entry which is preliminary data.</text>
</comment>
<dbReference type="SUPFAM" id="SSF52266">
    <property type="entry name" value="SGNH hydrolase"/>
    <property type="match status" value="1"/>
</dbReference>
<name>A0A9W7Y288_9FUNG</name>
<feature type="domain" description="SGNH hydrolase-type esterase" evidence="1">
    <location>
        <begin position="14"/>
        <end position="233"/>
    </location>
</feature>
<protein>
    <submittedName>
        <fullName evidence="2">Isoamyl acetate-hydrolyzing esterase</fullName>
    </submittedName>
</protein>
<keyword evidence="3" id="KW-1185">Reference proteome</keyword>
<dbReference type="AlphaFoldDB" id="A0A9W7Y288"/>
<sequence>MPTRNSLTSDLIVLLGDSLTQHGWNVDRRGWAAQLSQEYIRRLDVVNRGYSGFNSRWGRIVLPKVLPHYATKKAATLGSAAEHHKPKLQLFAIFYGANDAQFPGYPAHVPLGEFKENLRGIVETVRSPESELHSPDARFLLITPPAFGDKLFVTYDNPGFGQRTIVDRSNAVAETYAQAVKEVASELAVPCVDLWTAMETKIAEGRASGVKSGVDGYDAYLFDGLHLNANGNDLLFGLVMDAIKTNYPDLDPNALPFVIPAFRTFSSAEELTEMLGP</sequence>
<dbReference type="InterPro" id="IPR013830">
    <property type="entry name" value="SGNH_hydro"/>
</dbReference>
<dbReference type="OrthoDB" id="671439at2759"/>
<proteinExistence type="predicted"/>
<dbReference type="EMBL" id="JANBOI010002327">
    <property type="protein sequence ID" value="KAJ1722659.1"/>
    <property type="molecule type" value="Genomic_DNA"/>
</dbReference>
<dbReference type="CDD" id="cd01838">
    <property type="entry name" value="Isoamyl_acetate_hydrolase_like"/>
    <property type="match status" value="1"/>
</dbReference>